<keyword evidence="2" id="KW-1185">Reference proteome</keyword>
<accession>A0AAP0I1I0</accession>
<dbReference type="Proteomes" id="UP001419268">
    <property type="component" value="Unassembled WGS sequence"/>
</dbReference>
<protein>
    <submittedName>
        <fullName evidence="1">Uncharacterized protein</fullName>
    </submittedName>
</protein>
<proteinExistence type="predicted"/>
<organism evidence="1 2">
    <name type="scientific">Stephania cephalantha</name>
    <dbReference type="NCBI Taxonomy" id="152367"/>
    <lineage>
        <taxon>Eukaryota</taxon>
        <taxon>Viridiplantae</taxon>
        <taxon>Streptophyta</taxon>
        <taxon>Embryophyta</taxon>
        <taxon>Tracheophyta</taxon>
        <taxon>Spermatophyta</taxon>
        <taxon>Magnoliopsida</taxon>
        <taxon>Ranunculales</taxon>
        <taxon>Menispermaceae</taxon>
        <taxon>Menispermoideae</taxon>
        <taxon>Cissampelideae</taxon>
        <taxon>Stephania</taxon>
    </lineage>
</organism>
<dbReference type="InterPro" id="IPR011009">
    <property type="entry name" value="Kinase-like_dom_sf"/>
</dbReference>
<reference evidence="1 2" key="1">
    <citation type="submission" date="2024-01" db="EMBL/GenBank/DDBJ databases">
        <title>Genome assemblies of Stephania.</title>
        <authorList>
            <person name="Yang L."/>
        </authorList>
    </citation>
    <scope>NUCLEOTIDE SEQUENCE [LARGE SCALE GENOMIC DNA]</scope>
    <source>
        <strain evidence="1">JXDWG</strain>
        <tissue evidence="1">Leaf</tissue>
    </source>
</reference>
<dbReference type="AlphaFoldDB" id="A0AAP0I1I0"/>
<dbReference type="SUPFAM" id="SSF56112">
    <property type="entry name" value="Protein kinase-like (PK-like)"/>
    <property type="match status" value="1"/>
</dbReference>
<gene>
    <name evidence="1" type="ORF">Scep_021560</name>
</gene>
<comment type="caution">
    <text evidence="1">The sequence shown here is derived from an EMBL/GenBank/DDBJ whole genome shotgun (WGS) entry which is preliminary data.</text>
</comment>
<evidence type="ECO:0000313" key="2">
    <source>
        <dbReference type="Proteomes" id="UP001419268"/>
    </source>
</evidence>
<sequence>MGKTNIPSWLSPGAQNLIWRILDPNPATRITITEIKEDGWFNQDYIPSTNHDDEELEDYFRIKNNVSASSVTAAPPPGAGIAVRATGPPLLRPRCSSSSPQPPPLVSSFASRRFAPRARLLRFAPLSGAAATHPRSPLRTGLLPVARVASHRQLAAHGRPRAAGSVDGCQVRVFKSVENVLESCEPEVFQLRVKSIRRRNVLQCLWVLDEPLGINKLAKQHIDQYVGLTIASMASGNLNTEIELRIGCGDVGKRVTDFDHLGNTRLCPRVTLRSL</sequence>
<dbReference type="EMBL" id="JBBNAG010000009">
    <property type="protein sequence ID" value="KAK9104716.1"/>
    <property type="molecule type" value="Genomic_DNA"/>
</dbReference>
<evidence type="ECO:0000313" key="1">
    <source>
        <dbReference type="EMBL" id="KAK9104716.1"/>
    </source>
</evidence>
<dbReference type="Gene3D" id="1.10.510.10">
    <property type="entry name" value="Transferase(Phosphotransferase) domain 1"/>
    <property type="match status" value="1"/>
</dbReference>
<name>A0AAP0I1I0_9MAGN</name>